<protein>
    <submittedName>
        <fullName evidence="2">Uncharacterized protein</fullName>
    </submittedName>
</protein>
<feature type="compositionally biased region" description="Basic residues" evidence="1">
    <location>
        <begin position="122"/>
        <end position="138"/>
    </location>
</feature>
<dbReference type="Proteomes" id="UP001066276">
    <property type="component" value="Chromosome 5"/>
</dbReference>
<organism evidence="2 3">
    <name type="scientific">Pleurodeles waltl</name>
    <name type="common">Iberian ribbed newt</name>
    <dbReference type="NCBI Taxonomy" id="8319"/>
    <lineage>
        <taxon>Eukaryota</taxon>
        <taxon>Metazoa</taxon>
        <taxon>Chordata</taxon>
        <taxon>Craniata</taxon>
        <taxon>Vertebrata</taxon>
        <taxon>Euteleostomi</taxon>
        <taxon>Amphibia</taxon>
        <taxon>Batrachia</taxon>
        <taxon>Caudata</taxon>
        <taxon>Salamandroidea</taxon>
        <taxon>Salamandridae</taxon>
        <taxon>Pleurodelinae</taxon>
        <taxon>Pleurodeles</taxon>
    </lineage>
</organism>
<name>A0AAV7RUJ3_PLEWA</name>
<evidence type="ECO:0000313" key="2">
    <source>
        <dbReference type="EMBL" id="KAJ1154849.1"/>
    </source>
</evidence>
<accession>A0AAV7RUJ3</accession>
<evidence type="ECO:0000313" key="3">
    <source>
        <dbReference type="Proteomes" id="UP001066276"/>
    </source>
</evidence>
<dbReference type="AlphaFoldDB" id="A0AAV7RUJ3"/>
<dbReference type="EMBL" id="JANPWB010000009">
    <property type="protein sequence ID" value="KAJ1154849.1"/>
    <property type="molecule type" value="Genomic_DNA"/>
</dbReference>
<sequence>MVSPDLGGNPAAAVTLSLFGVRAPTAPHPPGRPRTRCSCFPLLHCTGPLPSDMPQLAPGSGLYLWGPSPRAGQLVTASPPPTRPQLHCTHPPATWVLSDRPAPAPDSASGDHHHAIALHFRRRLTRRRPPGLGHRPHFSHGSPAQPEY</sequence>
<reference evidence="2" key="1">
    <citation type="journal article" date="2022" name="bioRxiv">
        <title>Sequencing and chromosome-scale assembly of the giantPleurodeles waltlgenome.</title>
        <authorList>
            <person name="Brown T."/>
            <person name="Elewa A."/>
            <person name="Iarovenko S."/>
            <person name="Subramanian E."/>
            <person name="Araus A.J."/>
            <person name="Petzold A."/>
            <person name="Susuki M."/>
            <person name="Suzuki K.-i.T."/>
            <person name="Hayashi T."/>
            <person name="Toyoda A."/>
            <person name="Oliveira C."/>
            <person name="Osipova E."/>
            <person name="Leigh N.D."/>
            <person name="Simon A."/>
            <person name="Yun M.H."/>
        </authorList>
    </citation>
    <scope>NUCLEOTIDE SEQUENCE</scope>
    <source>
        <strain evidence="2">20211129_DDA</strain>
        <tissue evidence="2">Liver</tissue>
    </source>
</reference>
<proteinExistence type="predicted"/>
<comment type="caution">
    <text evidence="2">The sequence shown here is derived from an EMBL/GenBank/DDBJ whole genome shotgun (WGS) entry which is preliminary data.</text>
</comment>
<gene>
    <name evidence="2" type="ORF">NDU88_007592</name>
</gene>
<evidence type="ECO:0000256" key="1">
    <source>
        <dbReference type="SAM" id="MobiDB-lite"/>
    </source>
</evidence>
<keyword evidence="3" id="KW-1185">Reference proteome</keyword>
<feature type="region of interest" description="Disordered" evidence="1">
    <location>
        <begin position="122"/>
        <end position="148"/>
    </location>
</feature>